<proteinExistence type="predicted"/>
<sequence>MMEAGPALGQQVDPDQVQGFAEGLFDHSEKYSRGESPQVPCQRIGGEIRIAKAEEAEVQAEGEVARDEPTESAHCQGKESAIEGALPTQRFGWPSSYHIGEIEEEK</sequence>
<dbReference type="Gramene" id="ONK64780">
    <property type="protein sequence ID" value="ONK64780"/>
    <property type="gene ID" value="A4U43_C07F29840"/>
</dbReference>
<dbReference type="Proteomes" id="UP000243459">
    <property type="component" value="Chromosome 7"/>
</dbReference>
<reference evidence="2" key="1">
    <citation type="journal article" date="2017" name="Nat. Commun.">
        <title>The asparagus genome sheds light on the origin and evolution of a young Y chromosome.</title>
        <authorList>
            <person name="Harkess A."/>
            <person name="Zhou J."/>
            <person name="Xu C."/>
            <person name="Bowers J.E."/>
            <person name="Van der Hulst R."/>
            <person name="Ayyampalayam S."/>
            <person name="Mercati F."/>
            <person name="Riccardi P."/>
            <person name="McKain M.R."/>
            <person name="Kakrana A."/>
            <person name="Tang H."/>
            <person name="Ray J."/>
            <person name="Groenendijk J."/>
            <person name="Arikit S."/>
            <person name="Mathioni S.M."/>
            <person name="Nakano M."/>
            <person name="Shan H."/>
            <person name="Telgmann-Rauber A."/>
            <person name="Kanno A."/>
            <person name="Yue Z."/>
            <person name="Chen H."/>
            <person name="Li W."/>
            <person name="Chen Y."/>
            <person name="Xu X."/>
            <person name="Zhang Y."/>
            <person name="Luo S."/>
            <person name="Chen H."/>
            <person name="Gao J."/>
            <person name="Mao Z."/>
            <person name="Pires J.C."/>
            <person name="Luo M."/>
            <person name="Kudrna D."/>
            <person name="Wing R.A."/>
            <person name="Meyers B.C."/>
            <person name="Yi K."/>
            <person name="Kong H."/>
            <person name="Lavrijsen P."/>
            <person name="Sunseri F."/>
            <person name="Falavigna A."/>
            <person name="Ye Y."/>
            <person name="Leebens-Mack J.H."/>
            <person name="Chen G."/>
        </authorList>
    </citation>
    <scope>NUCLEOTIDE SEQUENCE [LARGE SCALE GENOMIC DNA]</scope>
    <source>
        <strain evidence="2">cv. DH0086</strain>
    </source>
</reference>
<organism evidence="1 2">
    <name type="scientific">Asparagus officinalis</name>
    <name type="common">Garden asparagus</name>
    <dbReference type="NCBI Taxonomy" id="4686"/>
    <lineage>
        <taxon>Eukaryota</taxon>
        <taxon>Viridiplantae</taxon>
        <taxon>Streptophyta</taxon>
        <taxon>Embryophyta</taxon>
        <taxon>Tracheophyta</taxon>
        <taxon>Spermatophyta</taxon>
        <taxon>Magnoliopsida</taxon>
        <taxon>Liliopsida</taxon>
        <taxon>Asparagales</taxon>
        <taxon>Asparagaceae</taxon>
        <taxon>Asparagoideae</taxon>
        <taxon>Asparagus</taxon>
    </lineage>
</organism>
<name>A0A5P1EL56_ASPOF</name>
<dbReference type="EMBL" id="CM007387">
    <property type="protein sequence ID" value="ONK64780.1"/>
    <property type="molecule type" value="Genomic_DNA"/>
</dbReference>
<gene>
    <name evidence="1" type="ORF">A4U43_C07F29840</name>
</gene>
<evidence type="ECO:0000313" key="1">
    <source>
        <dbReference type="EMBL" id="ONK64780.1"/>
    </source>
</evidence>
<protein>
    <submittedName>
        <fullName evidence="1">Uncharacterized protein</fullName>
    </submittedName>
</protein>
<evidence type="ECO:0000313" key="2">
    <source>
        <dbReference type="Proteomes" id="UP000243459"/>
    </source>
</evidence>
<dbReference type="AlphaFoldDB" id="A0A5P1EL56"/>
<keyword evidence="2" id="KW-1185">Reference proteome</keyword>
<accession>A0A5P1EL56</accession>